<proteinExistence type="predicted"/>
<accession>A0A2H0WNP1</accession>
<comment type="caution">
    <text evidence="1">The sequence shown here is derived from an EMBL/GenBank/DDBJ whole genome shotgun (WGS) entry which is preliminary data.</text>
</comment>
<gene>
    <name evidence="1" type="ORF">COT64_03610</name>
</gene>
<reference evidence="2" key="1">
    <citation type="submission" date="2017-09" db="EMBL/GenBank/DDBJ databases">
        <title>Depth-based differentiation of microbial function through sediment-hosted aquifers and enrichment of novel symbionts in the deep terrestrial subsurface.</title>
        <authorList>
            <person name="Probst A.J."/>
            <person name="Ladd B."/>
            <person name="Jarett J.K."/>
            <person name="Geller-Mcgrath D.E."/>
            <person name="Sieber C.M.K."/>
            <person name="Emerson J.B."/>
            <person name="Anantharaman K."/>
            <person name="Thomas B.C."/>
            <person name="Malmstrom R."/>
            <person name="Stieglmeier M."/>
            <person name="Klingl A."/>
            <person name="Woyke T."/>
            <person name="Ryan C.M."/>
            <person name="Banfield J.F."/>
        </authorList>
    </citation>
    <scope>NUCLEOTIDE SEQUENCE [LARGE SCALE GENOMIC DNA]</scope>
</reference>
<dbReference type="Proteomes" id="UP000230775">
    <property type="component" value="Unassembled WGS sequence"/>
</dbReference>
<evidence type="ECO:0000313" key="2">
    <source>
        <dbReference type="Proteomes" id="UP000230775"/>
    </source>
</evidence>
<dbReference type="AlphaFoldDB" id="A0A2H0WNP1"/>
<evidence type="ECO:0000313" key="1">
    <source>
        <dbReference type="EMBL" id="PIS14254.1"/>
    </source>
</evidence>
<organism evidence="1 2">
    <name type="scientific">Candidatus Shapirobacteria bacterium CG09_land_8_20_14_0_10_39_12</name>
    <dbReference type="NCBI Taxonomy" id="1974885"/>
    <lineage>
        <taxon>Bacteria</taxon>
        <taxon>Candidatus Shapironibacteriota</taxon>
    </lineage>
</organism>
<protein>
    <submittedName>
        <fullName evidence="1">Uncharacterized protein</fullName>
    </submittedName>
</protein>
<name>A0A2H0WNP1_9BACT</name>
<sequence length="179" mass="20047">MKKSLPLIIALVLIVAGLVGWKYLGKGKTALIPGGTEQAQEEAQGESFTGKIKDAFMKNVPLKCTYKMDENNSGVGWIKDQKYYGEITADDKTSYIILIDNCMWVWNKDEKENGVKMCFVQQQDEDFWDSFEESQEVAGYNYNCSPAIVNDAVFTPPADVTFTDIDELMNQATQGLGEE</sequence>
<dbReference type="EMBL" id="PEZI01000075">
    <property type="protein sequence ID" value="PIS14254.1"/>
    <property type="molecule type" value="Genomic_DNA"/>
</dbReference>